<keyword evidence="2" id="KW-0521">NADP</keyword>
<dbReference type="PROSITE" id="PS00061">
    <property type="entry name" value="ADH_SHORT"/>
    <property type="match status" value="1"/>
</dbReference>
<dbReference type="GO" id="GO:0004090">
    <property type="term" value="F:carbonyl reductase (NADPH) activity"/>
    <property type="evidence" value="ECO:0007669"/>
    <property type="project" value="UniProtKB-EC"/>
</dbReference>
<evidence type="ECO:0000313" key="6">
    <source>
        <dbReference type="EMBL" id="KAH3772492.1"/>
    </source>
</evidence>
<dbReference type="PRINTS" id="PR00081">
    <property type="entry name" value="GDHRDH"/>
</dbReference>
<evidence type="ECO:0000256" key="1">
    <source>
        <dbReference type="ARBA" id="ARBA00006484"/>
    </source>
</evidence>
<evidence type="ECO:0000256" key="4">
    <source>
        <dbReference type="ARBA" id="ARBA00026118"/>
    </source>
</evidence>
<proteinExistence type="inferred from homology"/>
<dbReference type="PANTHER" id="PTHR43963:SF4">
    <property type="entry name" value="CARBONYL REDUCTASE (NADPH)"/>
    <property type="match status" value="1"/>
</dbReference>
<sequence length="277" mass="30134">MSSSKSVAVVTGSNKGIGYAIVRGLCKQFQGDVILTARNEANGQEALKKLNAEGLKPVFHQLDITDDTSIQRMRDFLQKNYGGLDVLVNNAAIAYKMAATEPFSEQAEVSMATNFWGTLNACNVLFPLLRPHARVVHVSSRAGSMTAAKCSKELQTRFLDPELSMAKIKQLMNEFVESAKAGTHKAKGWHESAYGTSKIGVTLMTFVQQRELSADSRPDIVVNACCPGYVATDMTSHKGTKTIDEGADTPLFLAMLPPNTTSPKGQFVAERKVQNML</sequence>
<reference evidence="6" key="2">
    <citation type="submission" date="2020-11" db="EMBL/GenBank/DDBJ databases">
        <authorList>
            <person name="McCartney M.A."/>
            <person name="Auch B."/>
            <person name="Kono T."/>
            <person name="Mallez S."/>
            <person name="Becker A."/>
            <person name="Gohl D.M."/>
            <person name="Silverstein K.A.T."/>
            <person name="Koren S."/>
            <person name="Bechman K.B."/>
            <person name="Herman A."/>
            <person name="Abrahante J.E."/>
            <person name="Garbe J."/>
        </authorList>
    </citation>
    <scope>NUCLEOTIDE SEQUENCE</scope>
    <source>
        <strain evidence="6">Duluth1</strain>
        <tissue evidence="6">Whole animal</tissue>
    </source>
</reference>
<keyword evidence="3" id="KW-0560">Oxidoreductase</keyword>
<dbReference type="SUPFAM" id="SSF51735">
    <property type="entry name" value="NAD(P)-binding Rossmann-fold domains"/>
    <property type="match status" value="1"/>
</dbReference>
<dbReference type="InterPro" id="IPR036291">
    <property type="entry name" value="NAD(P)-bd_dom_sf"/>
</dbReference>
<dbReference type="OrthoDB" id="7289984at2759"/>
<dbReference type="AlphaFoldDB" id="A0A9D4IHA9"/>
<reference evidence="6" key="1">
    <citation type="journal article" date="2019" name="bioRxiv">
        <title>The Genome of the Zebra Mussel, Dreissena polymorpha: A Resource for Invasive Species Research.</title>
        <authorList>
            <person name="McCartney M.A."/>
            <person name="Auch B."/>
            <person name="Kono T."/>
            <person name="Mallez S."/>
            <person name="Zhang Y."/>
            <person name="Obille A."/>
            <person name="Becker A."/>
            <person name="Abrahante J.E."/>
            <person name="Garbe J."/>
            <person name="Badalamenti J.P."/>
            <person name="Herman A."/>
            <person name="Mangelson H."/>
            <person name="Liachko I."/>
            <person name="Sullivan S."/>
            <person name="Sone E.D."/>
            <person name="Koren S."/>
            <person name="Silverstein K.A.T."/>
            <person name="Beckman K.B."/>
            <person name="Gohl D.M."/>
        </authorList>
    </citation>
    <scope>NUCLEOTIDE SEQUENCE</scope>
    <source>
        <strain evidence="6">Duluth1</strain>
        <tissue evidence="6">Whole animal</tissue>
    </source>
</reference>
<gene>
    <name evidence="6" type="ORF">DPMN_173832</name>
</gene>
<dbReference type="CDD" id="cd05324">
    <property type="entry name" value="carb_red_PTCR-like_SDR_c"/>
    <property type="match status" value="1"/>
</dbReference>
<dbReference type="InterPro" id="IPR020904">
    <property type="entry name" value="Sc_DH/Rdtase_CS"/>
</dbReference>
<accession>A0A9D4IHA9</accession>
<organism evidence="6 7">
    <name type="scientific">Dreissena polymorpha</name>
    <name type="common">Zebra mussel</name>
    <name type="synonym">Mytilus polymorpha</name>
    <dbReference type="NCBI Taxonomy" id="45954"/>
    <lineage>
        <taxon>Eukaryota</taxon>
        <taxon>Metazoa</taxon>
        <taxon>Spiralia</taxon>
        <taxon>Lophotrochozoa</taxon>
        <taxon>Mollusca</taxon>
        <taxon>Bivalvia</taxon>
        <taxon>Autobranchia</taxon>
        <taxon>Heteroconchia</taxon>
        <taxon>Euheterodonta</taxon>
        <taxon>Imparidentia</taxon>
        <taxon>Neoheterodontei</taxon>
        <taxon>Myida</taxon>
        <taxon>Dreissenoidea</taxon>
        <taxon>Dreissenidae</taxon>
        <taxon>Dreissena</taxon>
    </lineage>
</organism>
<dbReference type="PANTHER" id="PTHR43963">
    <property type="entry name" value="CARBONYL REDUCTASE 1-RELATED"/>
    <property type="match status" value="1"/>
</dbReference>
<comment type="similarity">
    <text evidence="1 5">Belongs to the short-chain dehydrogenases/reductases (SDR) family.</text>
</comment>
<dbReference type="PRINTS" id="PR00080">
    <property type="entry name" value="SDRFAMILY"/>
</dbReference>
<dbReference type="Proteomes" id="UP000828390">
    <property type="component" value="Unassembled WGS sequence"/>
</dbReference>
<name>A0A9D4IHA9_DREPO</name>
<dbReference type="EC" id="1.1.1.184" evidence="4"/>
<evidence type="ECO:0000256" key="5">
    <source>
        <dbReference type="RuleBase" id="RU000363"/>
    </source>
</evidence>
<evidence type="ECO:0000256" key="3">
    <source>
        <dbReference type="ARBA" id="ARBA00023002"/>
    </source>
</evidence>
<evidence type="ECO:0000313" key="7">
    <source>
        <dbReference type="Proteomes" id="UP000828390"/>
    </source>
</evidence>
<dbReference type="Pfam" id="PF00106">
    <property type="entry name" value="adh_short"/>
    <property type="match status" value="2"/>
</dbReference>
<evidence type="ECO:0000256" key="2">
    <source>
        <dbReference type="ARBA" id="ARBA00022857"/>
    </source>
</evidence>
<comment type="caution">
    <text evidence="6">The sequence shown here is derived from an EMBL/GenBank/DDBJ whole genome shotgun (WGS) entry which is preliminary data.</text>
</comment>
<dbReference type="Gene3D" id="3.40.50.720">
    <property type="entry name" value="NAD(P)-binding Rossmann-like Domain"/>
    <property type="match status" value="1"/>
</dbReference>
<keyword evidence="7" id="KW-1185">Reference proteome</keyword>
<dbReference type="InterPro" id="IPR045313">
    <property type="entry name" value="CBR1-like"/>
</dbReference>
<dbReference type="InterPro" id="IPR002347">
    <property type="entry name" value="SDR_fam"/>
</dbReference>
<protein>
    <recommendedName>
        <fullName evidence="4">carbonyl reductase (NADPH)</fullName>
        <ecNumber evidence="4">1.1.1.184</ecNumber>
    </recommendedName>
</protein>
<dbReference type="EMBL" id="JAIWYP010000009">
    <property type="protein sequence ID" value="KAH3772492.1"/>
    <property type="molecule type" value="Genomic_DNA"/>
</dbReference>